<evidence type="ECO:0000313" key="2">
    <source>
        <dbReference type="Proteomes" id="UP000204221"/>
    </source>
</evidence>
<dbReference type="Proteomes" id="UP000204221">
    <property type="component" value="Chromosome"/>
</dbReference>
<keyword evidence="2" id="KW-1185">Reference proteome</keyword>
<protein>
    <submittedName>
        <fullName evidence="1">Uncharacterized protein</fullName>
    </submittedName>
</protein>
<dbReference type="AlphaFoldDB" id="A0A221W7Z9"/>
<reference evidence="1 2" key="1">
    <citation type="submission" date="2017-07" db="EMBL/GenBank/DDBJ databases">
        <title>Complete genome sequence of Actinoalloteichus hoggarensis DSM 45943, type strain of Actinoalloteichus hoggarensis.</title>
        <authorList>
            <person name="Ruckert C."/>
            <person name="Nouioui I."/>
            <person name="Willmese J."/>
            <person name="van Wezel G."/>
            <person name="Klenk H.-P."/>
            <person name="Kalinowski J."/>
            <person name="Zotchev S.B."/>
        </authorList>
    </citation>
    <scope>NUCLEOTIDE SEQUENCE [LARGE SCALE GENOMIC DNA]</scope>
    <source>
        <strain evidence="1 2">DSM 45943</strain>
    </source>
</reference>
<evidence type="ECO:0000313" key="1">
    <source>
        <dbReference type="EMBL" id="ASO22102.1"/>
    </source>
</evidence>
<name>A0A221W7Z9_9PSEU</name>
<sequence>MTTRSTPTTGNVLTALIRGLRAVLIGYWAVLIVVVLAIWFVAFIFGASDAAGTAGWSFSNPPKYFLLATGVMLPTIFLPMFLIHGVTRRRFLVDGGIFAVLVSAAFAVAHWIGLLIEGFLLGTMAVDHQANGAHLFDSRGQVLLVLLEFGVLGLVHLLAGVIIGAAFYRLGWLRGLFLIPVALLPVVVTELTMATGWVSGAVEALGLTRLSAVVGTPIVLLSILAAAGGCLLLIRDLPVRSA</sequence>
<dbReference type="EMBL" id="CP022521">
    <property type="protein sequence ID" value="ASO22102.1"/>
    <property type="molecule type" value="Genomic_DNA"/>
</dbReference>
<gene>
    <name evidence="1" type="ORF">AHOG_22445</name>
</gene>
<dbReference type="KEGG" id="ahg:AHOG_22445"/>
<dbReference type="PRINTS" id="PR00173">
    <property type="entry name" value="EDTRNSPORT"/>
</dbReference>
<accession>A0A221W7Z9</accession>
<dbReference type="RefSeq" id="WP_093943130.1">
    <property type="nucleotide sequence ID" value="NZ_CP022521.1"/>
</dbReference>
<proteinExistence type="predicted"/>
<dbReference type="OrthoDB" id="5181393at2"/>
<organism evidence="1 2">
    <name type="scientific">Actinoalloteichus hoggarensis</name>
    <dbReference type="NCBI Taxonomy" id="1470176"/>
    <lineage>
        <taxon>Bacteria</taxon>
        <taxon>Bacillati</taxon>
        <taxon>Actinomycetota</taxon>
        <taxon>Actinomycetes</taxon>
        <taxon>Pseudonocardiales</taxon>
        <taxon>Pseudonocardiaceae</taxon>
        <taxon>Actinoalloteichus</taxon>
    </lineage>
</organism>